<evidence type="ECO:0000313" key="7">
    <source>
        <dbReference type="EMBL" id="GJN18109.1"/>
    </source>
</evidence>
<reference evidence="7" key="2">
    <citation type="submission" date="2021-12" db="EMBL/GenBank/DDBJ databases">
        <title>Resequencing data analysis of finger millet.</title>
        <authorList>
            <person name="Hatakeyama M."/>
            <person name="Aluri S."/>
            <person name="Balachadran M.T."/>
            <person name="Sivarajan S.R."/>
            <person name="Poveda L."/>
            <person name="Shimizu-Inatsugi R."/>
            <person name="Schlapbach R."/>
            <person name="Sreeman S.M."/>
            <person name="Shimizu K.K."/>
        </authorList>
    </citation>
    <scope>NUCLEOTIDE SEQUENCE</scope>
</reference>
<organism evidence="7 8">
    <name type="scientific">Eleusine coracana subsp. coracana</name>
    <dbReference type="NCBI Taxonomy" id="191504"/>
    <lineage>
        <taxon>Eukaryota</taxon>
        <taxon>Viridiplantae</taxon>
        <taxon>Streptophyta</taxon>
        <taxon>Embryophyta</taxon>
        <taxon>Tracheophyta</taxon>
        <taxon>Spermatophyta</taxon>
        <taxon>Magnoliopsida</taxon>
        <taxon>Liliopsida</taxon>
        <taxon>Poales</taxon>
        <taxon>Poaceae</taxon>
        <taxon>PACMAD clade</taxon>
        <taxon>Chloridoideae</taxon>
        <taxon>Cynodonteae</taxon>
        <taxon>Eleusininae</taxon>
        <taxon>Eleusine</taxon>
    </lineage>
</organism>
<keyword evidence="5 6" id="KW-0472">Membrane</keyword>
<dbReference type="Pfam" id="PF05078">
    <property type="entry name" value="DUF679"/>
    <property type="match status" value="1"/>
</dbReference>
<sequence>MSAMEKAIRQTYQSTGHLAKLLPSGTVLSFQLLAPTLAKQGHCCEMNRMLTGGLVMLCTLSCFVLSFTDSFRDEEGKVRYGFATFKGLWVLDGGATLDPLAAVGYRVRFIDFVHAIFSSMIFIAIAVFDQNVASCFYPVASEDMKQLLTTLPIVIGVIGSMLFVSFPTTRHGIGSPLSQH</sequence>
<reference evidence="7" key="1">
    <citation type="journal article" date="2018" name="DNA Res.">
        <title>Multiple hybrid de novo genome assembly of finger millet, an orphan allotetraploid crop.</title>
        <authorList>
            <person name="Hatakeyama M."/>
            <person name="Aluri S."/>
            <person name="Balachadran M.T."/>
            <person name="Sivarajan S.R."/>
            <person name="Patrignani A."/>
            <person name="Gruter S."/>
            <person name="Poveda L."/>
            <person name="Shimizu-Inatsugi R."/>
            <person name="Baeten J."/>
            <person name="Francoijs K.J."/>
            <person name="Nataraja K.N."/>
            <person name="Reddy Y.A.N."/>
            <person name="Phadnis S."/>
            <person name="Ravikumar R.L."/>
            <person name="Schlapbach R."/>
            <person name="Sreeman S.M."/>
            <person name="Shimizu K.K."/>
        </authorList>
    </citation>
    <scope>NUCLEOTIDE SEQUENCE</scope>
</reference>
<dbReference type="PANTHER" id="PTHR31621">
    <property type="entry name" value="PROTEIN DMP3"/>
    <property type="match status" value="1"/>
</dbReference>
<protein>
    <submittedName>
        <fullName evidence="7">Uncharacterized protein</fullName>
    </submittedName>
</protein>
<accession>A0AAV5E6H0</accession>
<keyword evidence="8" id="KW-1185">Reference proteome</keyword>
<comment type="caution">
    <text evidence="7">The sequence shown here is derived from an EMBL/GenBank/DDBJ whole genome shotgun (WGS) entry which is preliminary data.</text>
</comment>
<comment type="similarity">
    <text evidence="2">Belongs to the plant DMP1 protein family.</text>
</comment>
<proteinExistence type="inferred from homology"/>
<dbReference type="GO" id="GO:0005737">
    <property type="term" value="C:cytoplasm"/>
    <property type="evidence" value="ECO:0007669"/>
    <property type="project" value="UniProtKB-ARBA"/>
</dbReference>
<evidence type="ECO:0000256" key="4">
    <source>
        <dbReference type="ARBA" id="ARBA00022989"/>
    </source>
</evidence>
<evidence type="ECO:0000256" key="1">
    <source>
        <dbReference type="ARBA" id="ARBA00004141"/>
    </source>
</evidence>
<keyword evidence="3 6" id="KW-0812">Transmembrane</keyword>
<evidence type="ECO:0000256" key="5">
    <source>
        <dbReference type="ARBA" id="ARBA00023136"/>
    </source>
</evidence>
<dbReference type="GO" id="GO:0010256">
    <property type="term" value="P:endomembrane system organization"/>
    <property type="evidence" value="ECO:0007669"/>
    <property type="project" value="TreeGrafter"/>
</dbReference>
<gene>
    <name evidence="7" type="primary">gb05236</name>
    <name evidence="7" type="ORF">PR202_gb05236</name>
</gene>
<evidence type="ECO:0000256" key="6">
    <source>
        <dbReference type="SAM" id="Phobius"/>
    </source>
</evidence>
<dbReference type="EMBL" id="BQKI01000073">
    <property type="protein sequence ID" value="GJN18109.1"/>
    <property type="molecule type" value="Genomic_DNA"/>
</dbReference>
<feature type="transmembrane region" description="Helical" evidence="6">
    <location>
        <begin position="49"/>
        <end position="68"/>
    </location>
</feature>
<feature type="transmembrane region" description="Helical" evidence="6">
    <location>
        <begin position="148"/>
        <end position="166"/>
    </location>
</feature>
<feature type="transmembrane region" description="Helical" evidence="6">
    <location>
        <begin position="109"/>
        <end position="128"/>
    </location>
</feature>
<dbReference type="InterPro" id="IPR007770">
    <property type="entry name" value="DMP"/>
</dbReference>
<comment type="subcellular location">
    <subcellularLocation>
        <location evidence="1">Membrane</location>
        <topology evidence="1">Multi-pass membrane protein</topology>
    </subcellularLocation>
</comment>
<dbReference type="PANTHER" id="PTHR31621:SF42">
    <property type="entry name" value="DUF679 DOMAIN-CONTAINING PROTEIN"/>
    <property type="match status" value="1"/>
</dbReference>
<evidence type="ECO:0000256" key="2">
    <source>
        <dbReference type="ARBA" id="ARBA00008707"/>
    </source>
</evidence>
<dbReference type="GO" id="GO:0016020">
    <property type="term" value="C:membrane"/>
    <property type="evidence" value="ECO:0007669"/>
    <property type="project" value="UniProtKB-SubCell"/>
</dbReference>
<evidence type="ECO:0000313" key="8">
    <source>
        <dbReference type="Proteomes" id="UP001054889"/>
    </source>
</evidence>
<keyword evidence="4 6" id="KW-1133">Transmembrane helix</keyword>
<dbReference type="Proteomes" id="UP001054889">
    <property type="component" value="Unassembled WGS sequence"/>
</dbReference>
<dbReference type="AlphaFoldDB" id="A0AAV5E6H0"/>
<evidence type="ECO:0000256" key="3">
    <source>
        <dbReference type="ARBA" id="ARBA00022692"/>
    </source>
</evidence>
<name>A0AAV5E6H0_ELECO</name>